<organism evidence="1 4">
    <name type="scientific">Plasmodium ovale wallikeri</name>
    <dbReference type="NCBI Taxonomy" id="864142"/>
    <lineage>
        <taxon>Eukaryota</taxon>
        <taxon>Sar</taxon>
        <taxon>Alveolata</taxon>
        <taxon>Apicomplexa</taxon>
        <taxon>Aconoidasida</taxon>
        <taxon>Haemosporida</taxon>
        <taxon>Plasmodiidae</taxon>
        <taxon>Plasmodium</taxon>
        <taxon>Plasmodium (Plasmodium)</taxon>
    </lineage>
</organism>
<evidence type="ECO:0000313" key="4">
    <source>
        <dbReference type="Proteomes" id="UP000078555"/>
    </source>
</evidence>
<dbReference type="EMBL" id="FLRD01000152">
    <property type="protein sequence ID" value="SBT49136.1"/>
    <property type="molecule type" value="Genomic_DNA"/>
</dbReference>
<gene>
    <name evidence="1" type="ORF">POVWA1_058930</name>
    <name evidence="2" type="ORF">POVWA2_058240</name>
</gene>
<reference evidence="3 4" key="1">
    <citation type="submission" date="2016-05" db="EMBL/GenBank/DDBJ databases">
        <authorList>
            <person name="Naeem Raeece"/>
        </authorList>
    </citation>
    <scope>NUCLEOTIDE SEQUENCE [LARGE SCALE GENOMIC DNA]</scope>
</reference>
<dbReference type="Proteomes" id="UP000078555">
    <property type="component" value="Unassembled WGS sequence"/>
</dbReference>
<reference evidence="1" key="2">
    <citation type="submission" date="2016-05" db="EMBL/GenBank/DDBJ databases">
        <authorList>
            <person name="Lavstsen T."/>
            <person name="Jespersen J.S."/>
        </authorList>
    </citation>
    <scope>NUCLEOTIDE SEQUENCE [LARGE SCALE GENOMIC DNA]</scope>
</reference>
<evidence type="ECO:0000313" key="3">
    <source>
        <dbReference type="Proteomes" id="UP000078550"/>
    </source>
</evidence>
<keyword evidence="4" id="KW-1185">Reference proteome</keyword>
<protein>
    <submittedName>
        <fullName evidence="1">Uncharacterized protein</fullName>
    </submittedName>
</protein>
<name>A0A1A8ZYW9_PLAOA</name>
<dbReference type="AlphaFoldDB" id="A0A1A8ZYW9"/>
<evidence type="ECO:0000313" key="2">
    <source>
        <dbReference type="EMBL" id="SBT49512.1"/>
    </source>
</evidence>
<dbReference type="Proteomes" id="UP000078550">
    <property type="component" value="Unassembled WGS sequence"/>
</dbReference>
<sequence>MKEGIHLIPLLPGKQICDKGEDDLVAFPFFSKRRRGKPASAAETVAKWKILYIQACVWGICASERILCENM</sequence>
<accession>A0A1A8ZYW9</accession>
<proteinExistence type="predicted"/>
<evidence type="ECO:0000313" key="1">
    <source>
        <dbReference type="EMBL" id="SBT49136.1"/>
    </source>
</evidence>
<dbReference type="EMBL" id="FLRE01000195">
    <property type="protein sequence ID" value="SBT49512.1"/>
    <property type="molecule type" value="Genomic_DNA"/>
</dbReference>